<comment type="caution">
    <text evidence="3">The sequence shown here is derived from an EMBL/GenBank/DDBJ whole genome shotgun (WGS) entry which is preliminary data.</text>
</comment>
<accession>A0ABD2GG70</accession>
<name>A0ABD2GG70_PAGBO</name>
<protein>
    <submittedName>
        <fullName evidence="3">Uncharacterized protein</fullName>
    </submittedName>
</protein>
<dbReference type="AlphaFoldDB" id="A0ABD2GG70"/>
<feature type="compositionally biased region" description="Low complexity" evidence="1">
    <location>
        <begin position="15"/>
        <end position="26"/>
    </location>
</feature>
<evidence type="ECO:0000313" key="4">
    <source>
        <dbReference type="Proteomes" id="UP001619887"/>
    </source>
</evidence>
<proteinExistence type="predicted"/>
<keyword evidence="2" id="KW-0812">Transmembrane</keyword>
<keyword evidence="2" id="KW-0472">Membrane</keyword>
<reference evidence="3 4" key="2">
    <citation type="journal article" date="2024" name="G3 (Bethesda)">
        <title>The genome of the cryopelagic Antarctic bald notothen, Trematomus borchgrevinki.</title>
        <authorList>
            <person name="Rayamajhi N."/>
            <person name="Rivera-Colon A.G."/>
            <person name="Minhas B.F."/>
            <person name="Cheng C.C."/>
            <person name="Catchen J.M."/>
        </authorList>
    </citation>
    <scope>NUCLEOTIDE SEQUENCE [LARGE SCALE GENOMIC DNA]</scope>
    <source>
        <strain evidence="3">AGRC-2024</strain>
    </source>
</reference>
<reference evidence="3 4" key="1">
    <citation type="journal article" date="2022" name="G3 (Bethesda)">
        <title>Evaluating Illumina-, Nanopore-, and PacBio-based genome assembly strategies with the bald notothen, Trematomus borchgrevinki.</title>
        <authorList>
            <person name="Rayamajhi N."/>
            <person name="Cheng C.C."/>
            <person name="Catchen J.M."/>
        </authorList>
    </citation>
    <scope>NUCLEOTIDE SEQUENCE [LARGE SCALE GENOMIC DNA]</scope>
    <source>
        <strain evidence="3">AGRC-2024</strain>
    </source>
</reference>
<feature type="compositionally biased region" description="Polar residues" evidence="1">
    <location>
        <begin position="1"/>
        <end position="11"/>
    </location>
</feature>
<evidence type="ECO:0000256" key="2">
    <source>
        <dbReference type="SAM" id="Phobius"/>
    </source>
</evidence>
<keyword evidence="4" id="KW-1185">Reference proteome</keyword>
<organism evidence="3 4">
    <name type="scientific">Pagothenia borchgrevinki</name>
    <name type="common">Bald rockcod</name>
    <name type="synonym">Trematomus borchgrevinki</name>
    <dbReference type="NCBI Taxonomy" id="8213"/>
    <lineage>
        <taxon>Eukaryota</taxon>
        <taxon>Metazoa</taxon>
        <taxon>Chordata</taxon>
        <taxon>Craniata</taxon>
        <taxon>Vertebrata</taxon>
        <taxon>Euteleostomi</taxon>
        <taxon>Actinopterygii</taxon>
        <taxon>Neopterygii</taxon>
        <taxon>Teleostei</taxon>
        <taxon>Neoteleostei</taxon>
        <taxon>Acanthomorphata</taxon>
        <taxon>Eupercaria</taxon>
        <taxon>Perciformes</taxon>
        <taxon>Notothenioidei</taxon>
        <taxon>Nototheniidae</taxon>
        <taxon>Pagothenia</taxon>
    </lineage>
</organism>
<keyword evidence="2" id="KW-1133">Transmembrane helix</keyword>
<feature type="transmembrane region" description="Helical" evidence="2">
    <location>
        <begin position="106"/>
        <end position="125"/>
    </location>
</feature>
<dbReference type="Proteomes" id="UP001619887">
    <property type="component" value="Unassembled WGS sequence"/>
</dbReference>
<feature type="region of interest" description="Disordered" evidence="1">
    <location>
        <begin position="1"/>
        <end position="29"/>
    </location>
</feature>
<gene>
    <name evidence="3" type="ORF">OYC64_005418</name>
</gene>
<evidence type="ECO:0000256" key="1">
    <source>
        <dbReference type="SAM" id="MobiDB-lite"/>
    </source>
</evidence>
<dbReference type="EMBL" id="JBIYXZ010002079">
    <property type="protein sequence ID" value="KAL3052892.1"/>
    <property type="molecule type" value="Genomic_DNA"/>
</dbReference>
<sequence length="161" mass="18113">MLLSKSGSAPPSQLPTSNKVSVNSNPPSLPHILTQLVRMGLTERRWRGAPRPPTPKSVALVWDCTSLPPSQDTSPLYSPVLPFPAWSSEPILTLYHLSVNLKKKEMVYYIYNIYIWFSVTLYLPVLPSNDPLHCAVHRKSNLQQLSGERWRVRVSSPPLEG</sequence>
<evidence type="ECO:0000313" key="3">
    <source>
        <dbReference type="EMBL" id="KAL3052892.1"/>
    </source>
</evidence>